<keyword evidence="2" id="KW-0472">Membrane</keyword>
<comment type="caution">
    <text evidence="3">The sequence shown here is derived from an EMBL/GenBank/DDBJ whole genome shotgun (WGS) entry which is preliminary data.</text>
</comment>
<accession>A0A918GKE2</accession>
<reference evidence="3" key="2">
    <citation type="submission" date="2020-09" db="EMBL/GenBank/DDBJ databases">
        <authorList>
            <person name="Sun Q."/>
            <person name="Ohkuma M."/>
        </authorList>
    </citation>
    <scope>NUCLEOTIDE SEQUENCE</scope>
    <source>
        <strain evidence="3">JCM 3276</strain>
    </source>
</reference>
<name>A0A918GKE2_9PSEU</name>
<gene>
    <name evidence="3" type="ORF">GCM10010171_41720</name>
</gene>
<feature type="region of interest" description="Disordered" evidence="1">
    <location>
        <begin position="1"/>
        <end position="141"/>
    </location>
</feature>
<feature type="compositionally biased region" description="Basic and acidic residues" evidence="1">
    <location>
        <begin position="77"/>
        <end position="120"/>
    </location>
</feature>
<keyword evidence="2" id="KW-1133">Transmembrane helix</keyword>
<feature type="transmembrane region" description="Helical" evidence="2">
    <location>
        <begin position="253"/>
        <end position="276"/>
    </location>
</feature>
<keyword evidence="2" id="KW-0812">Transmembrane</keyword>
<feature type="transmembrane region" description="Helical" evidence="2">
    <location>
        <begin position="288"/>
        <end position="306"/>
    </location>
</feature>
<sequence length="343" mass="36767">MRGVSQPPRDPYQQRPGGYPRQPGHGQRQGDAQQRGYPREPGYPDSPYRDDRRSAYPDGAYPAGQHPYPTADQHSAYQDERYGDQRSSYQDERYGDHRSGYQAERYGDQRSAYPEHREQRASQPSRPPQQPRQPQPSRSRGRRVLGLGLTLAILGALVLLVSVTLLPWVDGGVSLAGLWDRVTGVQDMGFGDWYVLVAGYPLVALGILLSFAAVLESVAMKVIWVALTVLGLGYVAFRYGIGPLTGLFGEESGFSLVEIGVAAAALAGIVVVLFVLKSAVGMFRRIAGLVLLGLSGVHISAVVDLVSANGFGELSAGAYGPALGYLLAGAAAFVGPGSLVPGR</sequence>
<evidence type="ECO:0000256" key="1">
    <source>
        <dbReference type="SAM" id="MobiDB-lite"/>
    </source>
</evidence>
<dbReference type="AlphaFoldDB" id="A0A918GKE2"/>
<evidence type="ECO:0000313" key="4">
    <source>
        <dbReference type="Proteomes" id="UP000660680"/>
    </source>
</evidence>
<feature type="transmembrane region" description="Helical" evidence="2">
    <location>
        <begin position="144"/>
        <end position="169"/>
    </location>
</feature>
<dbReference type="Proteomes" id="UP000660680">
    <property type="component" value="Unassembled WGS sequence"/>
</dbReference>
<keyword evidence="4" id="KW-1185">Reference proteome</keyword>
<feature type="compositionally biased region" description="Pro residues" evidence="1">
    <location>
        <begin position="125"/>
        <end position="134"/>
    </location>
</feature>
<proteinExistence type="predicted"/>
<reference evidence="3" key="1">
    <citation type="journal article" date="2014" name="Int. J. Syst. Evol. Microbiol.">
        <title>Complete genome sequence of Corynebacterium casei LMG S-19264T (=DSM 44701T), isolated from a smear-ripened cheese.</title>
        <authorList>
            <consortium name="US DOE Joint Genome Institute (JGI-PGF)"/>
            <person name="Walter F."/>
            <person name="Albersmeier A."/>
            <person name="Kalinowski J."/>
            <person name="Ruckert C."/>
        </authorList>
    </citation>
    <scope>NUCLEOTIDE SEQUENCE</scope>
    <source>
        <strain evidence="3">JCM 3276</strain>
    </source>
</reference>
<feature type="transmembrane region" description="Helical" evidence="2">
    <location>
        <begin position="222"/>
        <end position="241"/>
    </location>
</feature>
<dbReference type="EMBL" id="BMRB01000003">
    <property type="protein sequence ID" value="GGS42485.1"/>
    <property type="molecule type" value="Genomic_DNA"/>
</dbReference>
<evidence type="ECO:0000256" key="2">
    <source>
        <dbReference type="SAM" id="Phobius"/>
    </source>
</evidence>
<evidence type="ECO:0000313" key="3">
    <source>
        <dbReference type="EMBL" id="GGS42485.1"/>
    </source>
</evidence>
<protein>
    <submittedName>
        <fullName evidence="3">Uncharacterized protein</fullName>
    </submittedName>
</protein>
<organism evidence="3 4">
    <name type="scientific">Actinokineospora fastidiosa</name>
    <dbReference type="NCBI Taxonomy" id="1816"/>
    <lineage>
        <taxon>Bacteria</taxon>
        <taxon>Bacillati</taxon>
        <taxon>Actinomycetota</taxon>
        <taxon>Actinomycetes</taxon>
        <taxon>Pseudonocardiales</taxon>
        <taxon>Pseudonocardiaceae</taxon>
        <taxon>Actinokineospora</taxon>
    </lineage>
</organism>
<feature type="transmembrane region" description="Helical" evidence="2">
    <location>
        <begin position="193"/>
        <end position="215"/>
    </location>
</feature>
<feature type="transmembrane region" description="Helical" evidence="2">
    <location>
        <begin position="318"/>
        <end position="340"/>
    </location>
</feature>